<dbReference type="AlphaFoldDB" id="A0A0F8ZRJ4"/>
<reference evidence="1" key="1">
    <citation type="journal article" date="2015" name="Nature">
        <title>Complex archaea that bridge the gap between prokaryotes and eukaryotes.</title>
        <authorList>
            <person name="Spang A."/>
            <person name="Saw J.H."/>
            <person name="Jorgensen S.L."/>
            <person name="Zaremba-Niedzwiedzka K."/>
            <person name="Martijn J."/>
            <person name="Lind A.E."/>
            <person name="van Eijk R."/>
            <person name="Schleper C."/>
            <person name="Guy L."/>
            <person name="Ettema T.J."/>
        </authorList>
    </citation>
    <scope>NUCLEOTIDE SEQUENCE</scope>
</reference>
<comment type="caution">
    <text evidence="1">The sequence shown here is derived from an EMBL/GenBank/DDBJ whole genome shotgun (WGS) entry which is preliminary data.</text>
</comment>
<feature type="non-terminal residue" evidence="1">
    <location>
        <position position="1"/>
    </location>
</feature>
<dbReference type="EMBL" id="LAZR01046487">
    <property type="protein sequence ID" value="KKK96433.1"/>
    <property type="molecule type" value="Genomic_DNA"/>
</dbReference>
<proteinExistence type="predicted"/>
<feature type="non-terminal residue" evidence="1">
    <location>
        <position position="446"/>
    </location>
</feature>
<protein>
    <submittedName>
        <fullName evidence="1">Uncharacterized protein</fullName>
    </submittedName>
</protein>
<gene>
    <name evidence="1" type="ORF">LCGC14_2662810</name>
</gene>
<accession>A0A0F8ZRJ4</accession>
<sequence length="446" mass="47573">SASVALTVDTEYVIIIYTTGGGVNSVGWRLDTSTGYADGRAGADTGGTIPDSATWGLEPTTHDFMFECYGGPTSGGAGSAAPVDKTYSKELVAMGNNEVWREAVAGTMSEVTAANGDIDTTDVLNATVAFQKLIIANGTNLKVLDFVNTKIATANVGTNAPDFGTILTGGSSGAKMIVDYITATSSASVIYGKRTTSATFTSGETVTGTNPSGSPYGSAVSFTMTAVAEVAPPHWYDYTVFGADATNYGALPDTAYQVCTYRGRIQLSGDPNYPHQWYQSRQLNIFDYLYVAGDAQTPVAGNDADCGEVGDIIKVAIPYSDDYLIFGCANELWVLSGDPAFGGELYPLDQTTGILGDRAWCWDDQSNLYIIGTIGLLRIPKGFKQIENLTIELWPDFINDLAFDSSLHRITLAFDPENKGIHIFKTTLADGTCSGWWYDLRTAGIF</sequence>
<name>A0A0F8ZRJ4_9ZZZZ</name>
<organism evidence="1">
    <name type="scientific">marine sediment metagenome</name>
    <dbReference type="NCBI Taxonomy" id="412755"/>
    <lineage>
        <taxon>unclassified sequences</taxon>
        <taxon>metagenomes</taxon>
        <taxon>ecological metagenomes</taxon>
    </lineage>
</organism>
<evidence type="ECO:0000313" key="1">
    <source>
        <dbReference type="EMBL" id="KKK96433.1"/>
    </source>
</evidence>